<dbReference type="PANTHER" id="PTHR40980">
    <property type="entry name" value="PLUG DOMAIN-CONTAINING PROTEIN"/>
    <property type="match status" value="1"/>
</dbReference>
<feature type="domain" description="TonB-dependent receptor plug" evidence="6">
    <location>
        <begin position="240"/>
        <end position="328"/>
    </location>
</feature>
<dbReference type="InterPro" id="IPR000531">
    <property type="entry name" value="Beta-barrel_TonB"/>
</dbReference>
<protein>
    <submittedName>
        <fullName evidence="7">TonB-dependent receptor</fullName>
    </submittedName>
</protein>
<dbReference type="Gene3D" id="3.55.50.30">
    <property type="match status" value="1"/>
</dbReference>
<comment type="caution">
    <text evidence="7">The sequence shown here is derived from an EMBL/GenBank/DDBJ whole genome shotgun (WGS) entry which is preliminary data.</text>
</comment>
<keyword evidence="8" id="KW-1185">Reference proteome</keyword>
<dbReference type="Gene3D" id="2.170.130.10">
    <property type="entry name" value="TonB-dependent receptor, plug domain"/>
    <property type="match status" value="1"/>
</dbReference>
<comment type="similarity">
    <text evidence="4">Belongs to the TonB-dependent receptor family.</text>
</comment>
<dbReference type="SUPFAM" id="SSF56935">
    <property type="entry name" value="Porins"/>
    <property type="match status" value="1"/>
</dbReference>
<comment type="subcellular location">
    <subcellularLocation>
        <location evidence="1 4">Cell outer membrane</location>
    </subcellularLocation>
</comment>
<dbReference type="Proteomes" id="UP000613030">
    <property type="component" value="Unassembled WGS sequence"/>
</dbReference>
<dbReference type="Pfam" id="PF13715">
    <property type="entry name" value="CarbopepD_reg_2"/>
    <property type="match status" value="1"/>
</dbReference>
<feature type="domain" description="TonB-dependent receptor-like beta-barrel" evidence="5">
    <location>
        <begin position="614"/>
        <end position="1034"/>
    </location>
</feature>
<dbReference type="InterPro" id="IPR036942">
    <property type="entry name" value="Beta-barrel_TonB_sf"/>
</dbReference>
<evidence type="ECO:0000256" key="3">
    <source>
        <dbReference type="ARBA" id="ARBA00023237"/>
    </source>
</evidence>
<dbReference type="InterPro" id="IPR037066">
    <property type="entry name" value="Plug_dom_sf"/>
</dbReference>
<evidence type="ECO:0000259" key="6">
    <source>
        <dbReference type="Pfam" id="PF07715"/>
    </source>
</evidence>
<dbReference type="InterPro" id="IPR012910">
    <property type="entry name" value="Plug_dom"/>
</dbReference>
<evidence type="ECO:0000256" key="4">
    <source>
        <dbReference type="RuleBase" id="RU003357"/>
    </source>
</evidence>
<dbReference type="Pfam" id="PF07715">
    <property type="entry name" value="Plug"/>
    <property type="match status" value="1"/>
</dbReference>
<evidence type="ECO:0000313" key="8">
    <source>
        <dbReference type="Proteomes" id="UP000613030"/>
    </source>
</evidence>
<keyword evidence="4" id="KW-0798">TonB box</keyword>
<evidence type="ECO:0000256" key="2">
    <source>
        <dbReference type="ARBA" id="ARBA00023136"/>
    </source>
</evidence>
<keyword evidence="2 4" id="KW-0472">Membrane</keyword>
<evidence type="ECO:0000259" key="5">
    <source>
        <dbReference type="Pfam" id="PF00593"/>
    </source>
</evidence>
<dbReference type="Gene3D" id="2.40.170.20">
    <property type="entry name" value="TonB-dependent receptor, beta-barrel domain"/>
    <property type="match status" value="1"/>
</dbReference>
<dbReference type="EMBL" id="JAERRB010000017">
    <property type="protein sequence ID" value="MBL0745601.1"/>
    <property type="molecule type" value="Genomic_DNA"/>
</dbReference>
<proteinExistence type="inferred from homology"/>
<accession>A0ABS1L1N7</accession>
<keyword evidence="3" id="KW-0998">Cell outer membrane</keyword>
<dbReference type="PANTHER" id="PTHR40980:SF4">
    <property type="entry name" value="TONB-DEPENDENT RECEPTOR-LIKE BETA-BARREL DOMAIN-CONTAINING PROTEIN"/>
    <property type="match status" value="1"/>
</dbReference>
<dbReference type="SUPFAM" id="SSF49464">
    <property type="entry name" value="Carboxypeptidase regulatory domain-like"/>
    <property type="match status" value="1"/>
</dbReference>
<sequence>MQKLLSRCHALIVLFVRLASLHLLVVSIPQATFAGEQQKATEVFIAVALQKSPLPDALDAIGSKGGFGITYNDADLPRDFKVTYQSARVSVADALKTVLRETSLSFREHENNIIIFVKPAAKHLPKGSLGGKLKDGASGELLIGASVRLIGTPHGNITNAEGDFMIRDIPEGVYQVAVSYLGYETLIEREVAITANQHTVFDRALKASGTQLQDITIIGDRVLSGNVVETNESALVKEIRNSSLIITGISAQQIGRSVDQDAGEVARRLPGVSIQNNFVNIRGMHERYNITYLNGMVAPSSESDRRAFSYDLLPSNMIDKMTVYRSPGPELLADWAGGAIKIETKNTSIARQFEVNLSSWYRPGSTFEDYYTNSGGKKDWLGKDDGTRALPGGFPGVGEIPAGGIGSPGFFRTDSVNFHGVVLTPENMATNAKLSKSLYNSWDLKKARSGPDYRAGINYYDAWKIGNVRLSNLTSINTTQAVQLVNQSFAPQRVISKDGAVSDSRAFQDSISRKMARWGLLQNLSVAFNDRHVIELKGLFNRLGTDETLVREGSEGIVVDDGGYVRNIIYTYRSRSIGAAQVAGSHTLGKSGAHSLKWSGAYSSSVENVPAQRSFYNTRYPFQYILPNRGSTTNALYYIDTKEENHTYTVDYEKKFNKGFFVRAGAFYEGKIKSMDTRMINISTNNDNFFVVEGDSIGETNFNKLMSPALFREDGSGGYIFDNENLTGQYDIRGKIMAGYTAVNLQAFRKKLNVYGGLRYEGQDLLVKVRPSRMLEVMGYSTDLINKYVYYWLPSVNVSWSFTDKLLLRAAYGKTLNRPNYREYLPMAILDPRLDNMTIGTDSLTDAKIHNMDLRVEYYPGDGEFISVGVFYKKLYDAIEQYASRDGLRERIKFDNTDNATVYGVELELRKSLNFVPVKWIRRFSTIANFALLHSEVKFTDGLIPDTEGQYFLDNRQSVRPLEGTARYVINAGLYYDQEEWGTKISLLYNVIGQRLVYAPSLVWPATYELPRNVLDLTVRQRVTKYMEFRFAIQDILNQPRRLYRDFDRDARYDPERRNKLPYRDWMFQEYKPGSYYMIGLNFTF</sequence>
<keyword evidence="7" id="KW-0675">Receptor</keyword>
<name>A0ABS1L1N7_9BACT</name>
<gene>
    <name evidence="7" type="ORF">JI741_30495</name>
</gene>
<dbReference type="RefSeq" id="WP_202016114.1">
    <property type="nucleotide sequence ID" value="NZ_JAERRB010000017.1"/>
</dbReference>
<reference evidence="7 8" key="1">
    <citation type="submission" date="2021-01" db="EMBL/GenBank/DDBJ databases">
        <title>Chryseolinea sp. Jin1 Genome sequencing and assembly.</title>
        <authorList>
            <person name="Kim I."/>
        </authorList>
    </citation>
    <scope>NUCLEOTIDE SEQUENCE [LARGE SCALE GENOMIC DNA]</scope>
    <source>
        <strain evidence="7 8">Jin1</strain>
    </source>
</reference>
<dbReference type="Pfam" id="PF00593">
    <property type="entry name" value="TonB_dep_Rec_b-barrel"/>
    <property type="match status" value="1"/>
</dbReference>
<dbReference type="InterPro" id="IPR008969">
    <property type="entry name" value="CarboxyPept-like_regulatory"/>
</dbReference>
<evidence type="ECO:0000313" key="7">
    <source>
        <dbReference type="EMBL" id="MBL0745601.1"/>
    </source>
</evidence>
<organism evidence="7 8">
    <name type="scientific">Chryseolinea lacunae</name>
    <dbReference type="NCBI Taxonomy" id="2801331"/>
    <lineage>
        <taxon>Bacteria</taxon>
        <taxon>Pseudomonadati</taxon>
        <taxon>Bacteroidota</taxon>
        <taxon>Cytophagia</taxon>
        <taxon>Cytophagales</taxon>
        <taxon>Fulvivirgaceae</taxon>
        <taxon>Chryseolinea</taxon>
    </lineage>
</organism>
<dbReference type="Gene3D" id="2.60.40.1120">
    <property type="entry name" value="Carboxypeptidase-like, regulatory domain"/>
    <property type="match status" value="1"/>
</dbReference>
<evidence type="ECO:0000256" key="1">
    <source>
        <dbReference type="ARBA" id="ARBA00004442"/>
    </source>
</evidence>